<dbReference type="EMBL" id="FUWP01000008">
    <property type="protein sequence ID" value="SKA34055.1"/>
    <property type="molecule type" value="Genomic_DNA"/>
</dbReference>
<accession>A0A1T4T0R0</accession>
<dbReference type="Proteomes" id="UP000191116">
    <property type="component" value="Unassembled WGS sequence"/>
</dbReference>
<dbReference type="OrthoDB" id="5814407at2"/>
<dbReference type="AlphaFoldDB" id="A0A1T4T0R0"/>
<dbReference type="Pfam" id="PF11140">
    <property type="entry name" value="DUF2913"/>
    <property type="match status" value="1"/>
</dbReference>
<dbReference type="RefSeq" id="WP_080174707.1">
    <property type="nucleotide sequence ID" value="NZ_AP024854.1"/>
</dbReference>
<reference evidence="1 2" key="1">
    <citation type="submission" date="2017-02" db="EMBL/GenBank/DDBJ databases">
        <authorList>
            <person name="Peterson S.W."/>
        </authorList>
    </citation>
    <scope>NUCLEOTIDE SEQUENCE [LARGE SCALE GENOMIC DNA]</scope>
    <source>
        <strain evidence="1 2">CECT 9189</strain>
    </source>
</reference>
<evidence type="ECO:0000313" key="1">
    <source>
        <dbReference type="EMBL" id="SKA34055.1"/>
    </source>
</evidence>
<name>A0A1T4T0R0_9GAMM</name>
<gene>
    <name evidence="1" type="ORF">CZ814_01880</name>
</gene>
<proteinExistence type="predicted"/>
<dbReference type="InterPro" id="IPR021316">
    <property type="entry name" value="DUF2913"/>
</dbReference>
<protein>
    <recommendedName>
        <fullName evidence="3">DUF2913 domain-containing protein</fullName>
    </recommendedName>
</protein>
<evidence type="ECO:0008006" key="3">
    <source>
        <dbReference type="Google" id="ProtNLM"/>
    </source>
</evidence>
<evidence type="ECO:0000313" key="2">
    <source>
        <dbReference type="Proteomes" id="UP000191116"/>
    </source>
</evidence>
<sequence length="217" mass="24617">MTIFFNEIYNVVNSGLVALQEAQATGKAQKNPVSESIFLSAWVTKVLKQHSFDRCVVKTLQEWQQQSRTMGKNAQLKLQFERLAETYAKVTDEQGQSTVISPAVMTTFYTALEQQDWLVTNEYEVNRKVSHHTDGKASLVVCSAQYAASMNDEGELVKPLSLYVRGNVQQFIDTAYQHGILLFKITDYKSKVKFHGEYIIYPLNTGSHLPELPTRTL</sequence>
<organism evidence="1 2">
    <name type="scientific">Photobacterium toruni</name>
    <dbReference type="NCBI Taxonomy" id="1935446"/>
    <lineage>
        <taxon>Bacteria</taxon>
        <taxon>Pseudomonadati</taxon>
        <taxon>Pseudomonadota</taxon>
        <taxon>Gammaproteobacteria</taxon>
        <taxon>Vibrionales</taxon>
        <taxon>Vibrionaceae</taxon>
        <taxon>Photobacterium</taxon>
    </lineage>
</organism>